<name>F2KTB8_ARCVS</name>
<reference evidence="3 4" key="1">
    <citation type="submission" date="2011-03" db="EMBL/GenBank/DDBJ databases">
        <title>The complete genome of Archaeoglobus veneficus SNP6.</title>
        <authorList>
            <consortium name="US DOE Joint Genome Institute (JGI-PGF)"/>
            <person name="Lucas S."/>
            <person name="Copeland A."/>
            <person name="Lapidus A."/>
            <person name="Bruce D."/>
            <person name="Goodwin L."/>
            <person name="Pitluck S."/>
            <person name="Kyrpides N."/>
            <person name="Mavromatis K."/>
            <person name="Pagani I."/>
            <person name="Ivanova N."/>
            <person name="Mikhailova N."/>
            <person name="Lu M."/>
            <person name="Detter J.C."/>
            <person name="Tapia R."/>
            <person name="Han C."/>
            <person name="Land M."/>
            <person name="Hauser L."/>
            <person name="Markowitz V."/>
            <person name="Cheng J.-F."/>
            <person name="Hugenholtz P."/>
            <person name="Woyke T."/>
            <person name="Wu D."/>
            <person name="Spring S."/>
            <person name="Brambilla E."/>
            <person name="Klenk H.-P."/>
            <person name="Eisen J.A."/>
        </authorList>
    </citation>
    <scope>NUCLEOTIDE SEQUENCE [LARGE SCALE GENOMIC DNA]</scope>
    <source>
        <strain>SNP6</strain>
    </source>
</reference>
<dbReference type="GO" id="GO:0005524">
    <property type="term" value="F:ATP binding"/>
    <property type="evidence" value="ECO:0007669"/>
    <property type="project" value="UniProtKB-KW"/>
</dbReference>
<dbReference type="KEGG" id="ave:Arcve_1140"/>
<dbReference type="SUPFAM" id="SSF52540">
    <property type="entry name" value="P-loop containing nucleoside triphosphate hydrolases"/>
    <property type="match status" value="1"/>
</dbReference>
<protein>
    <recommendedName>
        <fullName evidence="5">KaiC-like domain-containing protein</fullName>
    </recommendedName>
</protein>
<dbReference type="AlphaFoldDB" id="F2KTB8"/>
<keyword evidence="2" id="KW-0067">ATP-binding</keyword>
<dbReference type="EMBL" id="CP002588">
    <property type="protein sequence ID" value="AEA47148.1"/>
    <property type="molecule type" value="Genomic_DNA"/>
</dbReference>
<sequence length="271" mass="30680">MSVNSSSDDTIKIPTGIEFFDKQIGGGLYPGMVLFIEEVGAGGREFALTSVCKNAKAGEHRAHPSEVLYVSISSSPREVVRDVKLTFPHARLEDVLDSIKIKSLTELYFGKSIVPLSWVTDKRPSLKMLKESEKDLLTELVGVFDDVKEGSLVFLDSLSDLARLTRSRISWNDLVDFIKGLRKLCVKKNVLLFSLLTKDMLEKSYEEELLDQADGVLVFEWETEKEAITRWMYIRKLVGILPLLEKDKIAKYSVRIDPVEGFTISRFVRVL</sequence>
<evidence type="ECO:0000313" key="3">
    <source>
        <dbReference type="EMBL" id="AEA47148.1"/>
    </source>
</evidence>
<accession>F2KTB8</accession>
<dbReference type="Gene3D" id="3.40.50.300">
    <property type="entry name" value="P-loop containing nucleotide triphosphate hydrolases"/>
    <property type="match status" value="1"/>
</dbReference>
<dbReference type="eggNOG" id="arCOG01172">
    <property type="taxonomic scope" value="Archaea"/>
</dbReference>
<dbReference type="PANTHER" id="PTHR43637">
    <property type="entry name" value="UPF0273 PROTEIN TM_0370"/>
    <property type="match status" value="1"/>
</dbReference>
<evidence type="ECO:0000256" key="1">
    <source>
        <dbReference type="ARBA" id="ARBA00022741"/>
    </source>
</evidence>
<proteinExistence type="predicted"/>
<dbReference type="InterPro" id="IPR027417">
    <property type="entry name" value="P-loop_NTPase"/>
</dbReference>
<keyword evidence="1" id="KW-0547">Nucleotide-binding</keyword>
<dbReference type="HOGENOM" id="CLU_053639_1_0_2"/>
<evidence type="ECO:0000313" key="4">
    <source>
        <dbReference type="Proteomes" id="UP000008136"/>
    </source>
</evidence>
<dbReference type="Proteomes" id="UP000008136">
    <property type="component" value="Chromosome"/>
</dbReference>
<evidence type="ECO:0000256" key="2">
    <source>
        <dbReference type="ARBA" id="ARBA00022840"/>
    </source>
</evidence>
<evidence type="ECO:0008006" key="5">
    <source>
        <dbReference type="Google" id="ProtNLM"/>
    </source>
</evidence>
<gene>
    <name evidence="3" type="ordered locus">Arcve_1140</name>
</gene>
<dbReference type="STRING" id="693661.Arcve_1140"/>
<dbReference type="PANTHER" id="PTHR43637:SF2">
    <property type="entry name" value="PROTEIN GVPD 1"/>
    <property type="match status" value="1"/>
</dbReference>
<organism evidence="3 4">
    <name type="scientific">Archaeoglobus veneficus (strain DSM 11195 / SNP6)</name>
    <dbReference type="NCBI Taxonomy" id="693661"/>
    <lineage>
        <taxon>Archaea</taxon>
        <taxon>Methanobacteriati</taxon>
        <taxon>Methanobacteriota</taxon>
        <taxon>Archaeoglobi</taxon>
        <taxon>Archaeoglobales</taxon>
        <taxon>Archaeoglobaceae</taxon>
        <taxon>Archaeoglobus</taxon>
    </lineage>
</organism>
<keyword evidence="4" id="KW-1185">Reference proteome</keyword>